<name>A0ABQ4PYA9_9PROT</name>
<keyword evidence="6" id="KW-0472">Membrane</keyword>
<dbReference type="EMBL" id="BPFZ01000017">
    <property type="protein sequence ID" value="GIU68012.1"/>
    <property type="molecule type" value="Genomic_DNA"/>
</dbReference>
<dbReference type="SMART" id="SM00382">
    <property type="entry name" value="AAA"/>
    <property type="match status" value="1"/>
</dbReference>
<keyword evidence="1" id="KW-0813">Transport</keyword>
<dbReference type="CDD" id="cd03256">
    <property type="entry name" value="ABC_PhnC_transporter"/>
    <property type="match status" value="1"/>
</dbReference>
<dbReference type="PANTHER" id="PTHR43166:SF6">
    <property type="entry name" value="PHOSPHONATES IMPORT ATP-BINDING PROTEIN PHNC"/>
    <property type="match status" value="1"/>
</dbReference>
<dbReference type="PROSITE" id="PS50893">
    <property type="entry name" value="ABC_TRANSPORTER_2"/>
    <property type="match status" value="1"/>
</dbReference>
<dbReference type="InterPro" id="IPR017871">
    <property type="entry name" value="ABC_transporter-like_CS"/>
</dbReference>
<reference evidence="8" key="2">
    <citation type="journal article" date="2023" name="ISME Commun">
        <title>Characterization of a bloom-associated alphaproteobacterial lineage, 'Candidatus Phycosocius': insights into freshwater algal-bacterial interactions.</title>
        <authorList>
            <person name="Tanabe Y."/>
            <person name="Yamaguchi H."/>
            <person name="Yoshida M."/>
            <person name="Kai A."/>
            <person name="Okazaki Y."/>
        </authorList>
    </citation>
    <scope>NUCLEOTIDE SEQUENCE</scope>
    <source>
        <strain evidence="8">BOTRYCO-1</strain>
    </source>
</reference>
<evidence type="ECO:0000256" key="1">
    <source>
        <dbReference type="ARBA" id="ARBA00022448"/>
    </source>
</evidence>
<protein>
    <recommendedName>
        <fullName evidence="7">ABC transporter domain-containing protein</fullName>
    </recommendedName>
</protein>
<evidence type="ECO:0000256" key="4">
    <source>
        <dbReference type="ARBA" id="ARBA00022840"/>
    </source>
</evidence>
<comment type="caution">
    <text evidence="8">The sequence shown here is derived from an EMBL/GenBank/DDBJ whole genome shotgun (WGS) entry which is preliminary data.</text>
</comment>
<sequence length="340" mass="37136">MRLGRGARVTFNNLSKAFPDGTQALSSVSLNIEAGTFCVLLGPSGSGKSTLLRCINGLETPSDGHIYINDVEVLPTTLKDLRRGIGTVHQHFGLVNRDTVANNVLAGALPETSTWRAILGWFPRKLQERVASLLQSAGLEPSQLNRRVSELSGGQQQRVGIARAFMLSPPLILADEPIASLDPKLSHEILSLIARQAATVGATVLCSLHQVDLAKAFADRIIALDQGRVVFMVRLRIWLRKKWRKSKALRHSNMTRPSHHDADQSGQSQFLGVSAIVDWKASNLGLARHIGACLVWQSNTDGSRIGFNRASNRGRRYRQGRLASGQWIWADSPVSMASTA</sequence>
<dbReference type="SUPFAM" id="SSF52540">
    <property type="entry name" value="P-loop containing nucleoside triphosphate hydrolases"/>
    <property type="match status" value="1"/>
</dbReference>
<evidence type="ECO:0000256" key="5">
    <source>
        <dbReference type="ARBA" id="ARBA00022967"/>
    </source>
</evidence>
<dbReference type="InterPro" id="IPR050086">
    <property type="entry name" value="MetN_ABC_transporter-like"/>
</dbReference>
<evidence type="ECO:0000256" key="6">
    <source>
        <dbReference type="ARBA" id="ARBA00023136"/>
    </source>
</evidence>
<keyword evidence="4" id="KW-0067">ATP-binding</keyword>
<reference evidence="8" key="1">
    <citation type="submission" date="2021-05" db="EMBL/GenBank/DDBJ databases">
        <authorList>
            <person name="Tanabe Y."/>
        </authorList>
    </citation>
    <scope>NUCLEOTIDE SEQUENCE</scope>
    <source>
        <strain evidence="8">BOTRYCO-1</strain>
    </source>
</reference>
<dbReference type="InterPro" id="IPR003439">
    <property type="entry name" value="ABC_transporter-like_ATP-bd"/>
</dbReference>
<proteinExistence type="predicted"/>
<dbReference type="Gene3D" id="3.40.50.300">
    <property type="entry name" value="P-loop containing nucleotide triphosphate hydrolases"/>
    <property type="match status" value="1"/>
</dbReference>
<dbReference type="InterPro" id="IPR012693">
    <property type="entry name" value="ABC_transpr_PhnC"/>
</dbReference>
<dbReference type="RefSeq" id="WP_284361484.1">
    <property type="nucleotide sequence ID" value="NZ_BPFZ01000017.1"/>
</dbReference>
<keyword evidence="5" id="KW-1278">Translocase</keyword>
<accession>A0ABQ4PYA9</accession>
<evidence type="ECO:0000256" key="2">
    <source>
        <dbReference type="ARBA" id="ARBA00022475"/>
    </source>
</evidence>
<keyword evidence="9" id="KW-1185">Reference proteome</keyword>
<evidence type="ECO:0000313" key="8">
    <source>
        <dbReference type="EMBL" id="GIU68012.1"/>
    </source>
</evidence>
<feature type="domain" description="ABC transporter" evidence="7">
    <location>
        <begin position="9"/>
        <end position="251"/>
    </location>
</feature>
<evidence type="ECO:0000259" key="7">
    <source>
        <dbReference type="PROSITE" id="PS50893"/>
    </source>
</evidence>
<organism evidence="8 9">
    <name type="scientific">Candidatus Phycosocius spiralis</name>
    <dbReference type="NCBI Taxonomy" id="2815099"/>
    <lineage>
        <taxon>Bacteria</taxon>
        <taxon>Pseudomonadati</taxon>
        <taxon>Pseudomonadota</taxon>
        <taxon>Alphaproteobacteria</taxon>
        <taxon>Caulobacterales</taxon>
        <taxon>Caulobacterales incertae sedis</taxon>
        <taxon>Candidatus Phycosocius</taxon>
    </lineage>
</organism>
<dbReference type="InterPro" id="IPR003593">
    <property type="entry name" value="AAA+_ATPase"/>
</dbReference>
<keyword evidence="2" id="KW-1003">Cell membrane</keyword>
<dbReference type="PROSITE" id="PS00211">
    <property type="entry name" value="ABC_TRANSPORTER_1"/>
    <property type="match status" value="1"/>
</dbReference>
<evidence type="ECO:0000256" key="3">
    <source>
        <dbReference type="ARBA" id="ARBA00022741"/>
    </source>
</evidence>
<dbReference type="PANTHER" id="PTHR43166">
    <property type="entry name" value="AMINO ACID IMPORT ATP-BINDING PROTEIN"/>
    <property type="match status" value="1"/>
</dbReference>
<dbReference type="InterPro" id="IPR027417">
    <property type="entry name" value="P-loop_NTPase"/>
</dbReference>
<dbReference type="Proteomes" id="UP001161064">
    <property type="component" value="Unassembled WGS sequence"/>
</dbReference>
<evidence type="ECO:0000313" key="9">
    <source>
        <dbReference type="Proteomes" id="UP001161064"/>
    </source>
</evidence>
<dbReference type="Pfam" id="PF00005">
    <property type="entry name" value="ABC_tran"/>
    <property type="match status" value="1"/>
</dbReference>
<gene>
    <name evidence="8" type="ORF">PsB1_2166</name>
</gene>
<keyword evidence="3" id="KW-0547">Nucleotide-binding</keyword>